<accession>A0A2D1KKF6</accession>
<evidence type="ECO:0000313" key="2">
    <source>
        <dbReference type="Proteomes" id="UP000223559"/>
    </source>
</evidence>
<sequence>MSYQTTLNTRPFMYIETKKVAQRLQAGQSPAEIRSAAIEQNFLQLPSHARQLAAINVILKRLGILDGYLLHQFLIADRETSNLILLYALMASDQLFQEFMRQVYLQKITGMEVDLTKQDGLKFLDEKSTQSKQVAQWTGATRSRLATAYLQVLRDCNLLRDGQLVKGILAPDVAQYLRQYGERALYEVLIGSRV</sequence>
<reference evidence="1 2" key="1">
    <citation type="submission" date="2016-10" db="EMBL/GenBank/DDBJ databases">
        <title>The whole genome sequencing and assembly of L. cotyniformis subsp. torquens DSM 20004 strain.</title>
        <authorList>
            <person name="Park M.-K."/>
            <person name="Lee Y.-J."/>
            <person name="Yi H."/>
            <person name="Bahn Y.-S."/>
            <person name="Kim J.F."/>
            <person name="Lee D.-W."/>
        </authorList>
    </citation>
    <scope>NUCLEOTIDE SEQUENCE [LARGE SCALE GENOMIC DNA]</scope>
    <source>
        <strain evidence="1 2">DSM 20004</strain>
    </source>
</reference>
<dbReference type="Pfam" id="PF08849">
    <property type="entry name" value="BrxA"/>
    <property type="match status" value="1"/>
</dbReference>
<evidence type="ECO:0008006" key="3">
    <source>
        <dbReference type="Google" id="ProtNLM"/>
    </source>
</evidence>
<dbReference type="InterPro" id="IPR023137">
    <property type="entry name" value="BrxA_sf"/>
</dbReference>
<dbReference type="Gene3D" id="1.10.3540.10">
    <property type="entry name" value="uncharacterized protein from magnetospirillum magneticum domain"/>
    <property type="match status" value="1"/>
</dbReference>
<dbReference type="InterPro" id="IPR014948">
    <property type="entry name" value="BrxA"/>
</dbReference>
<evidence type="ECO:0000313" key="1">
    <source>
        <dbReference type="EMBL" id="ATO42542.1"/>
    </source>
</evidence>
<protein>
    <recommendedName>
        <fullName evidence="3">DUF1819 family protein</fullName>
    </recommendedName>
</protein>
<proteinExistence type="predicted"/>
<dbReference type="OrthoDB" id="3078533at2"/>
<gene>
    <name evidence="1" type="ORF">LC20004_00800</name>
</gene>
<dbReference type="Proteomes" id="UP000223559">
    <property type="component" value="Chromosome"/>
</dbReference>
<name>A0A2D1KKF6_9LACO</name>
<dbReference type="AlphaFoldDB" id="A0A2D1KKF6"/>
<dbReference type="KEGG" id="lcy:LC20004_00800"/>
<dbReference type="EMBL" id="CP017697">
    <property type="protein sequence ID" value="ATO42542.1"/>
    <property type="molecule type" value="Genomic_DNA"/>
</dbReference>
<keyword evidence="2" id="KW-1185">Reference proteome</keyword>
<dbReference type="RefSeq" id="WP_010010766.1">
    <property type="nucleotide sequence ID" value="NZ_AEOS01000292.1"/>
</dbReference>
<organism evidence="1 2">
    <name type="scientific">Loigolactobacillus coryniformis subsp. torquens DSM 20004 = KCTC 3535</name>
    <dbReference type="NCBI Taxonomy" id="1423822"/>
    <lineage>
        <taxon>Bacteria</taxon>
        <taxon>Bacillati</taxon>
        <taxon>Bacillota</taxon>
        <taxon>Bacilli</taxon>
        <taxon>Lactobacillales</taxon>
        <taxon>Lactobacillaceae</taxon>
        <taxon>Loigolactobacillus</taxon>
    </lineage>
</organism>